<evidence type="ECO:0000313" key="2">
    <source>
        <dbReference type="EMBL" id="MFM9414406.1"/>
    </source>
</evidence>
<dbReference type="RefSeq" id="WP_408978020.1">
    <property type="nucleotide sequence ID" value="NZ_JBJUVG010000016.1"/>
</dbReference>
<evidence type="ECO:0000256" key="1">
    <source>
        <dbReference type="SAM" id="MobiDB-lite"/>
    </source>
</evidence>
<dbReference type="Pfam" id="PF13479">
    <property type="entry name" value="AAA_24"/>
    <property type="match status" value="1"/>
</dbReference>
<keyword evidence="3" id="KW-1185">Reference proteome</keyword>
<reference evidence="2 3" key="1">
    <citation type="journal article" date="2016" name="Int. J. Syst. Evol. Microbiol.">
        <title>Peptococcus simiae sp. nov., isolated from rhesus macaque faeces and emended description of the genus Peptococcus.</title>
        <authorList>
            <person name="Shkoporov A.N."/>
            <person name="Efimov B.A."/>
            <person name="Kondova I."/>
            <person name="Ouwerling B."/>
            <person name="Chaplin A.V."/>
            <person name="Shcherbakova V.A."/>
            <person name="Langermans J.A.M."/>
        </authorList>
    </citation>
    <scope>NUCLEOTIDE SEQUENCE [LARGE SCALE GENOMIC DNA]</scope>
    <source>
        <strain evidence="2 3">M108</strain>
    </source>
</reference>
<protein>
    <submittedName>
        <fullName evidence="2">ATP-binding protein</fullName>
    </submittedName>
</protein>
<comment type="caution">
    <text evidence="2">The sequence shown here is derived from an EMBL/GenBank/DDBJ whole genome shotgun (WGS) entry which is preliminary data.</text>
</comment>
<keyword evidence="2" id="KW-0547">Nucleotide-binding</keyword>
<feature type="region of interest" description="Disordered" evidence="1">
    <location>
        <begin position="249"/>
        <end position="302"/>
    </location>
</feature>
<evidence type="ECO:0000313" key="3">
    <source>
        <dbReference type="Proteomes" id="UP001631949"/>
    </source>
</evidence>
<feature type="compositionally biased region" description="Pro residues" evidence="1">
    <location>
        <begin position="261"/>
        <end position="271"/>
    </location>
</feature>
<organism evidence="2 3">
    <name type="scientific">Peptococcus simiae</name>
    <dbReference type="NCBI Taxonomy" id="1643805"/>
    <lineage>
        <taxon>Bacteria</taxon>
        <taxon>Bacillati</taxon>
        <taxon>Bacillota</taxon>
        <taxon>Clostridia</taxon>
        <taxon>Eubacteriales</taxon>
        <taxon>Peptococcaceae</taxon>
        <taxon>Peptococcus</taxon>
    </lineage>
</organism>
<dbReference type="Gene3D" id="3.40.50.300">
    <property type="entry name" value="P-loop containing nucleotide triphosphate hydrolases"/>
    <property type="match status" value="1"/>
</dbReference>
<dbReference type="InterPro" id="IPR027417">
    <property type="entry name" value="P-loop_NTPase"/>
</dbReference>
<dbReference type="EMBL" id="JBJUVG010000016">
    <property type="protein sequence ID" value="MFM9414406.1"/>
    <property type="molecule type" value="Genomic_DNA"/>
</dbReference>
<feature type="compositionally biased region" description="Low complexity" evidence="1">
    <location>
        <begin position="272"/>
        <end position="300"/>
    </location>
</feature>
<dbReference type="Proteomes" id="UP001631949">
    <property type="component" value="Unassembled WGS sequence"/>
</dbReference>
<dbReference type="SUPFAM" id="SSF52540">
    <property type="entry name" value="P-loop containing nucleoside triphosphate hydrolases"/>
    <property type="match status" value="1"/>
</dbReference>
<dbReference type="GO" id="GO:0005524">
    <property type="term" value="F:ATP binding"/>
    <property type="evidence" value="ECO:0007669"/>
    <property type="project" value="UniProtKB-KW"/>
</dbReference>
<proteinExistence type="predicted"/>
<sequence>MFEITTGVIKRAQKVVIYGPEGIGKTTLASQFPHPIFIDTEGGSAQLDVARLPQPSSWQMLLQEVDYIRENPLCETLVIDTADWAEKLCIQQICAKHQVDGIEGIGYGKGYTYLEEEFGRFLNRLSDLIERGINVVITAHSFIRKFEQPDEMGAYDRWELKLQKKTAPLLKEWADMLLFCNYETIVVNVDNQGARKGKNKAQGGKRVMYTSHTPTWDAKNRHGLPPKLDMDYSRIEHIFADTSSLMQAAQEPANTPKGGTTPPPTTIPPQGPAAVPEATATPPTDTGQAAHQSPPQQHAPGIEITDPEIVAAAEALFPPEMDIKHEGLLDLMLANNVSEDEIRKVVSAKGYYPADTSINMYDDGFIEAVLIQAWPAVYQMIEETRKAGK</sequence>
<accession>A0ABW9H2X3</accession>
<keyword evidence="2" id="KW-0067">ATP-binding</keyword>
<name>A0ABW9H2X3_9FIRM</name>
<gene>
    <name evidence="2" type="ORF">ACKQTC_08500</name>
</gene>